<reference evidence="1 2" key="1">
    <citation type="submission" date="2019-03" db="EMBL/GenBank/DDBJ databases">
        <title>Genomic Encyclopedia of Type Strains, Phase III (KMG-III): the genomes of soil and plant-associated and newly described type strains.</title>
        <authorList>
            <person name="Whitman W."/>
        </authorList>
    </citation>
    <scope>NUCLEOTIDE SEQUENCE [LARGE SCALE GENOMIC DNA]</scope>
    <source>
        <strain evidence="1 2">CGMCC 1.7002</strain>
    </source>
</reference>
<name>A0A4R6VF41_9HYPH</name>
<sequence length="116" mass="12608">MGPPFLLWFLRAAVARGARYPGIPESFIAATGRFAPVPGTPADWCLDFMLCRVPEYPLTSLPDGETKNLFLCHEQQSERPQRKQHDDWGYADLLGLAPAGHQADAKRGDEAGGAAG</sequence>
<keyword evidence="2" id="KW-1185">Reference proteome</keyword>
<dbReference type="AlphaFoldDB" id="A0A4R6VF41"/>
<protein>
    <submittedName>
        <fullName evidence="1">Uncharacterized protein</fullName>
    </submittedName>
</protein>
<gene>
    <name evidence="1" type="ORF">ATL17_2764</name>
</gene>
<evidence type="ECO:0000313" key="1">
    <source>
        <dbReference type="EMBL" id="TDQ61665.1"/>
    </source>
</evidence>
<dbReference type="EMBL" id="SNYR01000003">
    <property type="protein sequence ID" value="TDQ61665.1"/>
    <property type="molecule type" value="Genomic_DNA"/>
</dbReference>
<comment type="caution">
    <text evidence="1">The sequence shown here is derived from an EMBL/GenBank/DDBJ whole genome shotgun (WGS) entry which is preliminary data.</text>
</comment>
<proteinExistence type="predicted"/>
<evidence type="ECO:0000313" key="2">
    <source>
        <dbReference type="Proteomes" id="UP000295391"/>
    </source>
</evidence>
<organism evidence="1 2">
    <name type="scientific">Maritalea mobilis</name>
    <dbReference type="NCBI Taxonomy" id="483324"/>
    <lineage>
        <taxon>Bacteria</taxon>
        <taxon>Pseudomonadati</taxon>
        <taxon>Pseudomonadota</taxon>
        <taxon>Alphaproteobacteria</taxon>
        <taxon>Hyphomicrobiales</taxon>
        <taxon>Devosiaceae</taxon>
        <taxon>Maritalea</taxon>
    </lineage>
</organism>
<accession>A0A4R6VF41</accession>
<dbReference type="Proteomes" id="UP000295391">
    <property type="component" value="Unassembled WGS sequence"/>
</dbReference>